<sequence>MERQKKERIQTPSGSRDQPEKVSFGVNLVDRFANVSIASTDAGGQTIGGGKGFTSGDTSNVFLARPKGSSNDASAPSSRSSSRNSDKDGTLSISQAMGGMNVKDVEWTGHSASDNSGNSMDGIRKKAGPVAKPGDRFIPQRSLTSSSGTSAPALPAGPSSADTTPNGAHSSSNNTLTISSALQTDLVDHSSASSSSASLTSLSQAPTSRILAFAQPAPLASTSHDLTHAQLRKYTKFPSASAAASAGAKVDAKERKRAIPTRPERVLDAPGMVDDYYLNLMAWSSDNMVGIGLGEGVYVWNAESGGVSQLGEPTEESPQICSLTWAGDGSYLSVGNDKGDVEVWDVETGVKLRTMAGHASRVPVLSWHGHLLSSGCRDGSIHHHDVRVARHKVGELLGHTAEVCGLSWRFDGQVLASGGNDNVVNCWDARTAGAMMSNDSGSGEPATRAMARWTKRNHTAAVKALAWCPWQPSLLATGGGTGDQTIHFWSSTTGSRISSLPTASQVTSLIFSPHSKEILSTHGFPDNNICLWSYPSLQKIWEVPAHDTRVLASALSPDGSTVGTAASDENLKFWKIWEPRPVGKGKPGGGFDDESEMAGGGGHLSKSGRTGGIKIR</sequence>
<keyword evidence="4" id="KW-0677">Repeat</keyword>
<feature type="repeat" description="WD" evidence="7">
    <location>
        <begin position="313"/>
        <end position="354"/>
    </location>
</feature>
<feature type="region of interest" description="Disordered" evidence="8">
    <location>
        <begin position="584"/>
        <end position="616"/>
    </location>
</feature>
<dbReference type="GO" id="GO:0051301">
    <property type="term" value="P:cell division"/>
    <property type="evidence" value="ECO:0007669"/>
    <property type="project" value="UniProtKB-KW"/>
</dbReference>
<name>A0A0F7SJE5_PHARH</name>
<dbReference type="GO" id="GO:1905786">
    <property type="term" value="P:positive regulation of anaphase-promoting complex-dependent catabolic process"/>
    <property type="evidence" value="ECO:0007669"/>
    <property type="project" value="TreeGrafter"/>
</dbReference>
<dbReference type="PROSITE" id="PS50294">
    <property type="entry name" value="WD_REPEATS_REGION"/>
    <property type="match status" value="2"/>
</dbReference>
<accession>A0A0F7SJE5</accession>
<feature type="region of interest" description="Disordered" evidence="8">
    <location>
        <begin position="1"/>
        <end position="22"/>
    </location>
</feature>
<keyword evidence="6" id="KW-0131">Cell cycle</keyword>
<dbReference type="InterPro" id="IPR036322">
    <property type="entry name" value="WD40_repeat_dom_sf"/>
</dbReference>
<evidence type="ECO:0000256" key="8">
    <source>
        <dbReference type="SAM" id="MobiDB-lite"/>
    </source>
</evidence>
<keyword evidence="5" id="KW-0498">Mitosis</keyword>
<comment type="similarity">
    <text evidence="1">Belongs to the WD repeat CDC20/Fizzy family.</text>
</comment>
<dbReference type="GO" id="GO:0005680">
    <property type="term" value="C:anaphase-promoting complex"/>
    <property type="evidence" value="ECO:0007669"/>
    <property type="project" value="TreeGrafter"/>
</dbReference>
<dbReference type="PANTHER" id="PTHR19918">
    <property type="entry name" value="CELL DIVISION CYCLE 20 CDC20 FIZZY -RELATED"/>
    <property type="match status" value="1"/>
</dbReference>
<dbReference type="InterPro" id="IPR001680">
    <property type="entry name" value="WD40_rpt"/>
</dbReference>
<feature type="compositionally biased region" description="Polar residues" evidence="8">
    <location>
        <begin position="110"/>
        <end position="119"/>
    </location>
</feature>
<dbReference type="InterPro" id="IPR033010">
    <property type="entry name" value="Cdc20/Fizzy"/>
</dbReference>
<evidence type="ECO:0000313" key="10">
    <source>
        <dbReference type="EMBL" id="CDZ97112.1"/>
    </source>
</evidence>
<evidence type="ECO:0000259" key="9">
    <source>
        <dbReference type="Pfam" id="PF24807"/>
    </source>
</evidence>
<keyword evidence="3" id="KW-0132">Cell division</keyword>
<dbReference type="GO" id="GO:1990757">
    <property type="term" value="F:ubiquitin ligase activator activity"/>
    <property type="evidence" value="ECO:0007669"/>
    <property type="project" value="TreeGrafter"/>
</dbReference>
<dbReference type="PROSITE" id="PS50082">
    <property type="entry name" value="WD_REPEATS_2"/>
    <property type="match status" value="3"/>
</dbReference>
<proteinExistence type="inferred from homology"/>
<feature type="compositionally biased region" description="Low complexity" evidence="8">
    <location>
        <begin position="142"/>
        <end position="161"/>
    </location>
</feature>
<feature type="compositionally biased region" description="Low complexity" evidence="8">
    <location>
        <begin position="69"/>
        <end position="83"/>
    </location>
</feature>
<keyword evidence="2 7" id="KW-0853">WD repeat</keyword>
<evidence type="ECO:0000256" key="5">
    <source>
        <dbReference type="ARBA" id="ARBA00022776"/>
    </source>
</evidence>
<feature type="compositionally biased region" description="Polar residues" evidence="8">
    <location>
        <begin position="162"/>
        <end position="174"/>
    </location>
</feature>
<dbReference type="Gene3D" id="2.130.10.10">
    <property type="entry name" value="YVTN repeat-like/Quinoprotein amine dehydrogenase"/>
    <property type="match status" value="1"/>
</dbReference>
<organism evidence="10">
    <name type="scientific">Phaffia rhodozyma</name>
    <name type="common">Yeast</name>
    <name type="synonym">Xanthophyllomyces dendrorhous</name>
    <dbReference type="NCBI Taxonomy" id="264483"/>
    <lineage>
        <taxon>Eukaryota</taxon>
        <taxon>Fungi</taxon>
        <taxon>Dikarya</taxon>
        <taxon>Basidiomycota</taxon>
        <taxon>Agaricomycotina</taxon>
        <taxon>Tremellomycetes</taxon>
        <taxon>Cystofilobasidiales</taxon>
        <taxon>Mrakiaceae</taxon>
        <taxon>Phaffia</taxon>
    </lineage>
</organism>
<dbReference type="InterPro" id="IPR056150">
    <property type="entry name" value="WD40_CDC20-Fz"/>
</dbReference>
<evidence type="ECO:0000256" key="3">
    <source>
        <dbReference type="ARBA" id="ARBA00022618"/>
    </source>
</evidence>
<evidence type="ECO:0000256" key="7">
    <source>
        <dbReference type="PROSITE-ProRule" id="PRU00221"/>
    </source>
</evidence>
<feature type="repeat" description="WD" evidence="7">
    <location>
        <begin position="543"/>
        <end position="576"/>
    </location>
</feature>
<dbReference type="InterPro" id="IPR015943">
    <property type="entry name" value="WD40/YVTN_repeat-like_dom_sf"/>
</dbReference>
<protein>
    <submittedName>
        <fullName evidence="10">Anaphase promoting complex, Cdc20, Cdh1, and Ama1 subunits</fullName>
    </submittedName>
</protein>
<evidence type="ECO:0000256" key="6">
    <source>
        <dbReference type="ARBA" id="ARBA00023306"/>
    </source>
</evidence>
<dbReference type="SMART" id="SM00320">
    <property type="entry name" value="WD40"/>
    <property type="match status" value="7"/>
</dbReference>
<dbReference type="EMBL" id="LN483167">
    <property type="protein sequence ID" value="CDZ97112.1"/>
    <property type="molecule type" value="Genomic_DNA"/>
</dbReference>
<dbReference type="PANTHER" id="PTHR19918:SF8">
    <property type="entry name" value="FI02843P"/>
    <property type="match status" value="1"/>
</dbReference>
<dbReference type="SUPFAM" id="SSF50978">
    <property type="entry name" value="WD40 repeat-like"/>
    <property type="match status" value="1"/>
</dbReference>
<dbReference type="AlphaFoldDB" id="A0A0F7SJE5"/>
<feature type="domain" description="CDC20/Fizzy WD40" evidence="9">
    <location>
        <begin position="267"/>
        <end position="574"/>
    </location>
</feature>
<dbReference type="GO" id="GO:0031145">
    <property type="term" value="P:anaphase-promoting complex-dependent catabolic process"/>
    <property type="evidence" value="ECO:0007669"/>
    <property type="project" value="TreeGrafter"/>
</dbReference>
<dbReference type="Pfam" id="PF24807">
    <property type="entry name" value="WD40_CDC20-Fz"/>
    <property type="match status" value="1"/>
</dbReference>
<reference evidence="10" key="1">
    <citation type="submission" date="2014-08" db="EMBL/GenBank/DDBJ databases">
        <authorList>
            <person name="Sharma Rahul"/>
            <person name="Thines Marco"/>
        </authorList>
    </citation>
    <scope>NUCLEOTIDE SEQUENCE</scope>
</reference>
<dbReference type="GO" id="GO:0010997">
    <property type="term" value="F:anaphase-promoting complex binding"/>
    <property type="evidence" value="ECO:0007669"/>
    <property type="project" value="InterPro"/>
</dbReference>
<feature type="region of interest" description="Disordered" evidence="8">
    <location>
        <begin position="38"/>
        <end position="93"/>
    </location>
</feature>
<feature type="repeat" description="WD" evidence="7">
    <location>
        <begin position="396"/>
        <end position="437"/>
    </location>
</feature>
<evidence type="ECO:0000256" key="1">
    <source>
        <dbReference type="ARBA" id="ARBA00006445"/>
    </source>
</evidence>
<feature type="region of interest" description="Disordered" evidence="8">
    <location>
        <begin position="107"/>
        <end position="174"/>
    </location>
</feature>
<evidence type="ECO:0000256" key="4">
    <source>
        <dbReference type="ARBA" id="ARBA00022737"/>
    </source>
</evidence>
<evidence type="ECO:0000256" key="2">
    <source>
        <dbReference type="ARBA" id="ARBA00022574"/>
    </source>
</evidence>